<dbReference type="RefSeq" id="WP_194697561.1">
    <property type="nucleotide sequence ID" value="NZ_JADKPO010000025.1"/>
</dbReference>
<dbReference type="Proteomes" id="UP000660668">
    <property type="component" value="Unassembled WGS sequence"/>
</dbReference>
<dbReference type="AlphaFoldDB" id="A0A930VPG4"/>
<sequence length="154" mass="16863">MNAHAVAVPSTTLLAKSLPRVDWSDAYAVQVPRNANGRNPQEWADAIFSHPPGWIRALFVVREIVVRAVGIEPGGKHVFATVDWRPDEVLVGVDQGHLGFRASVLVEPGRVVLSTVVQVRSRRGRIYSAVVRRIHPWVARGMLARAARALAVAP</sequence>
<evidence type="ECO:0000313" key="1">
    <source>
        <dbReference type="EMBL" id="MBF4769411.1"/>
    </source>
</evidence>
<comment type="caution">
    <text evidence="1">The sequence shown here is derived from an EMBL/GenBank/DDBJ whole genome shotgun (WGS) entry which is preliminary data.</text>
</comment>
<dbReference type="Pfam" id="PF11066">
    <property type="entry name" value="DUF2867"/>
    <property type="match status" value="1"/>
</dbReference>
<organism evidence="1 2">
    <name type="scientific">Nocardioides agariphilus</name>
    <dbReference type="NCBI Taxonomy" id="433664"/>
    <lineage>
        <taxon>Bacteria</taxon>
        <taxon>Bacillati</taxon>
        <taxon>Actinomycetota</taxon>
        <taxon>Actinomycetes</taxon>
        <taxon>Propionibacteriales</taxon>
        <taxon>Nocardioidaceae</taxon>
        <taxon>Nocardioides</taxon>
    </lineage>
</organism>
<dbReference type="InterPro" id="IPR021295">
    <property type="entry name" value="DUF2867"/>
</dbReference>
<accession>A0A930VPG4</accession>
<proteinExistence type="predicted"/>
<dbReference type="EMBL" id="JADKPO010000025">
    <property type="protein sequence ID" value="MBF4769411.1"/>
    <property type="molecule type" value="Genomic_DNA"/>
</dbReference>
<evidence type="ECO:0000313" key="2">
    <source>
        <dbReference type="Proteomes" id="UP000660668"/>
    </source>
</evidence>
<keyword evidence="2" id="KW-1185">Reference proteome</keyword>
<name>A0A930VPG4_9ACTN</name>
<gene>
    <name evidence="1" type="ORF">ISU10_16705</name>
</gene>
<reference evidence="1" key="1">
    <citation type="submission" date="2020-11" db="EMBL/GenBank/DDBJ databases">
        <title>Nocardioides cynanchi sp. nov., isolated from soil of rhizosphere of Cynanchum wilfordii.</title>
        <authorList>
            <person name="Lee J.-S."/>
            <person name="Suh M.K."/>
            <person name="Kim J.-S."/>
        </authorList>
    </citation>
    <scope>NUCLEOTIDE SEQUENCE</scope>
    <source>
        <strain evidence="1">KCTC 19276</strain>
    </source>
</reference>
<protein>
    <submittedName>
        <fullName evidence="1">DUF2867 domain-containing protein</fullName>
    </submittedName>
</protein>